<protein>
    <submittedName>
        <fullName evidence="10">Guanylate cyclase</fullName>
    </submittedName>
</protein>
<evidence type="ECO:0000256" key="8">
    <source>
        <dbReference type="SAM" id="MobiDB-lite"/>
    </source>
</evidence>
<keyword evidence="4" id="KW-1133">Transmembrane helix</keyword>
<evidence type="ECO:0000256" key="7">
    <source>
        <dbReference type="RuleBase" id="RU000405"/>
    </source>
</evidence>
<evidence type="ECO:0000256" key="2">
    <source>
        <dbReference type="ARBA" id="ARBA00022692"/>
    </source>
</evidence>
<comment type="subcellular location">
    <subcellularLocation>
        <location evidence="1">Membrane</location>
    </subcellularLocation>
</comment>
<keyword evidence="11" id="KW-1185">Reference proteome</keyword>
<evidence type="ECO:0000256" key="4">
    <source>
        <dbReference type="ARBA" id="ARBA00022989"/>
    </source>
</evidence>
<dbReference type="PROSITE" id="PS50125">
    <property type="entry name" value="GUANYLATE_CYCLASE_2"/>
    <property type="match status" value="1"/>
</dbReference>
<dbReference type="GO" id="GO:0001653">
    <property type="term" value="F:peptide receptor activity"/>
    <property type="evidence" value="ECO:0007669"/>
    <property type="project" value="TreeGrafter"/>
</dbReference>
<proteinExistence type="inferred from homology"/>
<name>A0AAX4PGR2_9CHLO</name>
<keyword evidence="6 7" id="KW-0456">Lyase</keyword>
<organism evidence="10 11">
    <name type="scientific">Chloropicon roscoffensis</name>
    <dbReference type="NCBI Taxonomy" id="1461544"/>
    <lineage>
        <taxon>Eukaryota</taxon>
        <taxon>Viridiplantae</taxon>
        <taxon>Chlorophyta</taxon>
        <taxon>Chloropicophyceae</taxon>
        <taxon>Chloropicales</taxon>
        <taxon>Chloropicaceae</taxon>
        <taxon>Chloropicon</taxon>
    </lineage>
</organism>
<evidence type="ECO:0000313" key="10">
    <source>
        <dbReference type="EMBL" id="WZN65382.1"/>
    </source>
</evidence>
<dbReference type="GO" id="GO:0007168">
    <property type="term" value="P:receptor guanylyl cyclase signaling pathway"/>
    <property type="evidence" value="ECO:0007669"/>
    <property type="project" value="TreeGrafter"/>
</dbReference>
<dbReference type="GO" id="GO:0004016">
    <property type="term" value="F:adenylate cyclase activity"/>
    <property type="evidence" value="ECO:0007669"/>
    <property type="project" value="TreeGrafter"/>
</dbReference>
<keyword evidence="2" id="KW-0812">Transmembrane</keyword>
<dbReference type="PANTHER" id="PTHR11920">
    <property type="entry name" value="GUANYLYL CYCLASE"/>
    <property type="match status" value="1"/>
</dbReference>
<dbReference type="PROSITE" id="PS00452">
    <property type="entry name" value="GUANYLATE_CYCLASE_1"/>
    <property type="match status" value="1"/>
</dbReference>
<dbReference type="SMART" id="SM00044">
    <property type="entry name" value="CYCc"/>
    <property type="match status" value="1"/>
</dbReference>
<dbReference type="SUPFAM" id="SSF55073">
    <property type="entry name" value="Nucleotide cyclase"/>
    <property type="match status" value="1"/>
</dbReference>
<feature type="region of interest" description="Disordered" evidence="8">
    <location>
        <begin position="470"/>
        <end position="490"/>
    </location>
</feature>
<dbReference type="GO" id="GO:0005886">
    <property type="term" value="C:plasma membrane"/>
    <property type="evidence" value="ECO:0007669"/>
    <property type="project" value="TreeGrafter"/>
</dbReference>
<dbReference type="AlphaFoldDB" id="A0AAX4PGR2"/>
<dbReference type="EMBL" id="CP151512">
    <property type="protein sequence ID" value="WZN65382.1"/>
    <property type="molecule type" value="Genomic_DNA"/>
</dbReference>
<feature type="compositionally biased region" description="Low complexity" evidence="8">
    <location>
        <begin position="478"/>
        <end position="490"/>
    </location>
</feature>
<dbReference type="GO" id="GO:0000166">
    <property type="term" value="F:nucleotide binding"/>
    <property type="evidence" value="ECO:0007669"/>
    <property type="project" value="UniProtKB-KW"/>
</dbReference>
<evidence type="ECO:0000256" key="3">
    <source>
        <dbReference type="ARBA" id="ARBA00022741"/>
    </source>
</evidence>
<feature type="domain" description="Guanylate cyclase" evidence="9">
    <location>
        <begin position="518"/>
        <end position="652"/>
    </location>
</feature>
<dbReference type="InterPro" id="IPR050401">
    <property type="entry name" value="Cyclic_nucleotide_synthase"/>
</dbReference>
<accession>A0AAX4PGR2</accession>
<dbReference type="GO" id="GO:0035556">
    <property type="term" value="P:intracellular signal transduction"/>
    <property type="evidence" value="ECO:0007669"/>
    <property type="project" value="InterPro"/>
</dbReference>
<gene>
    <name evidence="10" type="ORF">HKI87_12g69400</name>
</gene>
<dbReference type="InterPro" id="IPR001054">
    <property type="entry name" value="A/G_cyclase"/>
</dbReference>
<evidence type="ECO:0000259" key="9">
    <source>
        <dbReference type="PROSITE" id="PS50125"/>
    </source>
</evidence>
<dbReference type="Pfam" id="PF00211">
    <property type="entry name" value="Guanylate_cyc"/>
    <property type="match status" value="1"/>
</dbReference>
<reference evidence="10 11" key="1">
    <citation type="submission" date="2024-03" db="EMBL/GenBank/DDBJ databases">
        <title>Complete genome sequence of the green alga Chloropicon roscoffensis RCC1871.</title>
        <authorList>
            <person name="Lemieux C."/>
            <person name="Pombert J.-F."/>
            <person name="Otis C."/>
            <person name="Turmel M."/>
        </authorList>
    </citation>
    <scope>NUCLEOTIDE SEQUENCE [LARGE SCALE GENOMIC DNA]</scope>
    <source>
        <strain evidence="10 11">RCC1871</strain>
    </source>
</reference>
<evidence type="ECO:0000313" key="11">
    <source>
        <dbReference type="Proteomes" id="UP001472866"/>
    </source>
</evidence>
<dbReference type="GO" id="GO:0004383">
    <property type="term" value="F:guanylate cyclase activity"/>
    <property type="evidence" value="ECO:0007669"/>
    <property type="project" value="TreeGrafter"/>
</dbReference>
<dbReference type="InterPro" id="IPR029787">
    <property type="entry name" value="Nucleotide_cyclase"/>
</dbReference>
<keyword evidence="5" id="KW-0472">Membrane</keyword>
<keyword evidence="3" id="KW-0547">Nucleotide-binding</keyword>
<sequence length="695" mass="78181">MADPEELLRENEFLRARVEELELSSSLRSSPLSSQPNSLHASGLSLCPSRAWSTDAGGRNRREIVTRPTFCQRVLSCVEEAKRTREEEQQLMETYESFSEPIYEAWKASSVDTSERWTDDMFRPFARRLRGAPVPKLKFEALRSVFDKYEMPLVVDLEAGTEERYGSWGDENPLSPRVEDMEIAWVNGAATSTFGMTVEGYKEWERRAEPTTTKFFRQTEQAILKAVFEDGDTSPFREVFFSYGDIDDEDDWNPAEAFIMQITPALLEMDGKIHFTYVQEPHAPLKYPREITDRMLMPLAVFRYTEVIVVIFSMEGVILQQNAASMAHFGMVAASSTTYQDVGEDGKPVNRLRRLFGGDAVKYKMMMEKVEGGTMFQSHVRVRKSDMCPEGRNGQGSNRTRELEMEDHIDFMFMATKMRDPCSGGSVIYCDLQDISVQVRQEQKIKAMRENEQGLLREMLPSHIIDRLVKDRHERRSSSSGSSSRSLRSSDGGLLLDGAMDLSSDRVASLAEYHKQVTVFFCDIVGFTRISACSMPRDVMGMLNKLFVLLDEATEEHGIFKVETIGDAYMCVAGLNMKDGRSLADPGHHASNMANFCRDALLAAGQVTDPHGHPVKIRIGLHSGDVMTGVVGCKMPRFCLFGDTVNTASRMESTGIPMRVHASKATKDLLPGERWEPTGGVEAKGKGKMDTFLLL</sequence>
<evidence type="ECO:0000256" key="1">
    <source>
        <dbReference type="ARBA" id="ARBA00004370"/>
    </source>
</evidence>
<evidence type="ECO:0000256" key="5">
    <source>
        <dbReference type="ARBA" id="ARBA00023136"/>
    </source>
</evidence>
<dbReference type="PANTHER" id="PTHR11920:SF335">
    <property type="entry name" value="GUANYLATE CYCLASE"/>
    <property type="match status" value="1"/>
</dbReference>
<evidence type="ECO:0000256" key="6">
    <source>
        <dbReference type="ARBA" id="ARBA00023239"/>
    </source>
</evidence>
<dbReference type="CDD" id="cd07302">
    <property type="entry name" value="CHD"/>
    <property type="match status" value="1"/>
</dbReference>
<comment type="similarity">
    <text evidence="7">Belongs to the adenylyl cyclase class-4/guanylyl cyclase family.</text>
</comment>
<dbReference type="Proteomes" id="UP001472866">
    <property type="component" value="Chromosome 12"/>
</dbReference>
<dbReference type="Gene3D" id="3.30.70.1230">
    <property type="entry name" value="Nucleotide cyclase"/>
    <property type="match status" value="1"/>
</dbReference>
<dbReference type="InterPro" id="IPR018297">
    <property type="entry name" value="A/G_cyclase_CS"/>
</dbReference>